<evidence type="ECO:0000256" key="2">
    <source>
        <dbReference type="ARBA" id="ARBA00022771"/>
    </source>
</evidence>
<evidence type="ECO:0000313" key="7">
    <source>
        <dbReference type="Proteomes" id="UP000218334"/>
    </source>
</evidence>
<evidence type="ECO:0000256" key="3">
    <source>
        <dbReference type="ARBA" id="ARBA00022833"/>
    </source>
</evidence>
<dbReference type="Gene3D" id="6.10.140.2220">
    <property type="match status" value="1"/>
</dbReference>
<dbReference type="AlphaFoldDB" id="A0A2H3CIF7"/>
<dbReference type="InterPro" id="IPR002893">
    <property type="entry name" value="Znf_MYND"/>
</dbReference>
<dbReference type="Pfam" id="PF01753">
    <property type="entry name" value="zf-MYND"/>
    <property type="match status" value="1"/>
</dbReference>
<dbReference type="GO" id="GO:0008270">
    <property type="term" value="F:zinc ion binding"/>
    <property type="evidence" value="ECO:0007669"/>
    <property type="project" value="UniProtKB-KW"/>
</dbReference>
<dbReference type="GO" id="GO:0005634">
    <property type="term" value="C:nucleus"/>
    <property type="evidence" value="ECO:0007669"/>
    <property type="project" value="TreeGrafter"/>
</dbReference>
<accession>A0A2H3CIF7</accession>
<dbReference type="EMBL" id="KZ293416">
    <property type="protein sequence ID" value="PBK76557.1"/>
    <property type="molecule type" value="Genomic_DNA"/>
</dbReference>
<reference evidence="7" key="1">
    <citation type="journal article" date="2017" name="Nat. Ecol. Evol.">
        <title>Genome expansion and lineage-specific genetic innovations in the forest pathogenic fungi Armillaria.</title>
        <authorList>
            <person name="Sipos G."/>
            <person name="Prasanna A.N."/>
            <person name="Walter M.C."/>
            <person name="O'Connor E."/>
            <person name="Balint B."/>
            <person name="Krizsan K."/>
            <person name="Kiss B."/>
            <person name="Hess J."/>
            <person name="Varga T."/>
            <person name="Slot J."/>
            <person name="Riley R."/>
            <person name="Boka B."/>
            <person name="Rigling D."/>
            <person name="Barry K."/>
            <person name="Lee J."/>
            <person name="Mihaltcheva S."/>
            <person name="LaButti K."/>
            <person name="Lipzen A."/>
            <person name="Waldron R."/>
            <person name="Moloney N.M."/>
            <person name="Sperisen C."/>
            <person name="Kredics L."/>
            <person name="Vagvoelgyi C."/>
            <person name="Patrignani A."/>
            <person name="Fitzpatrick D."/>
            <person name="Nagy I."/>
            <person name="Doyle S."/>
            <person name="Anderson J.B."/>
            <person name="Grigoriev I.V."/>
            <person name="Gueldener U."/>
            <person name="Muensterkoetter M."/>
            <person name="Nagy L.G."/>
        </authorList>
    </citation>
    <scope>NUCLEOTIDE SEQUENCE [LARGE SCALE GENOMIC DNA]</scope>
    <source>
        <strain evidence="7">28-4</strain>
    </source>
</reference>
<keyword evidence="3" id="KW-0862">Zinc</keyword>
<evidence type="ECO:0000256" key="1">
    <source>
        <dbReference type="ARBA" id="ARBA00022723"/>
    </source>
</evidence>
<dbReference type="PANTHER" id="PTHR10237:SF14">
    <property type="entry name" value="MYND-TYPE DOMAIN-CONTAINING PROTEIN"/>
    <property type="match status" value="1"/>
</dbReference>
<evidence type="ECO:0000256" key="4">
    <source>
        <dbReference type="PROSITE-ProRule" id="PRU00134"/>
    </source>
</evidence>
<dbReference type="PROSITE" id="PS01360">
    <property type="entry name" value="ZF_MYND_1"/>
    <property type="match status" value="1"/>
</dbReference>
<protein>
    <recommendedName>
        <fullName evidence="5">MYND-type domain-containing protein</fullName>
    </recommendedName>
</protein>
<keyword evidence="1" id="KW-0479">Metal-binding</keyword>
<sequence>MDSRDDKPEEGQTKITVKPVVDKDGTTHAFWSFEDSKIKDMYDDSVPTKKERRENLDNVTVSCDNCEKTLRRADIKVCSRCKNARYCSPECQKSHWRKHKADCGPGHCTILKLAERSLAVPTLMEYLIFAAILHLDLITAPENAGTHFIHVHCTLQPADFSSYLQRLLSGGPEDDNPEQMVAYSKIEKLSKEDAPERTRKCDTTFRQSYKGAMPVITVWFTAEDGGGTQGEVSKTMEIPLGMLTYVKEKGTMKLRSSMLGDSEHPLNAETLRESINNHIRMDKPNQMRLRVKKKSIK</sequence>
<dbReference type="PROSITE" id="PS50865">
    <property type="entry name" value="ZF_MYND_2"/>
    <property type="match status" value="1"/>
</dbReference>
<name>A0A2H3CIF7_9AGAR</name>
<dbReference type="SUPFAM" id="SSF144232">
    <property type="entry name" value="HIT/MYND zinc finger-like"/>
    <property type="match status" value="1"/>
</dbReference>
<proteinExistence type="predicted"/>
<dbReference type="Proteomes" id="UP000218334">
    <property type="component" value="Unassembled WGS sequence"/>
</dbReference>
<organism evidence="6 7">
    <name type="scientific">Armillaria solidipes</name>
    <dbReference type="NCBI Taxonomy" id="1076256"/>
    <lineage>
        <taxon>Eukaryota</taxon>
        <taxon>Fungi</taxon>
        <taxon>Dikarya</taxon>
        <taxon>Basidiomycota</taxon>
        <taxon>Agaricomycotina</taxon>
        <taxon>Agaricomycetes</taxon>
        <taxon>Agaricomycetidae</taxon>
        <taxon>Agaricales</taxon>
        <taxon>Marasmiineae</taxon>
        <taxon>Physalacriaceae</taxon>
        <taxon>Armillaria</taxon>
    </lineage>
</organism>
<keyword evidence="7" id="KW-1185">Reference proteome</keyword>
<keyword evidence="2 4" id="KW-0863">Zinc-finger</keyword>
<feature type="domain" description="MYND-type" evidence="5">
    <location>
        <begin position="63"/>
        <end position="103"/>
    </location>
</feature>
<evidence type="ECO:0000313" key="6">
    <source>
        <dbReference type="EMBL" id="PBK76557.1"/>
    </source>
</evidence>
<gene>
    <name evidence="6" type="ORF">ARMSODRAFT_948363</name>
</gene>
<evidence type="ECO:0000259" key="5">
    <source>
        <dbReference type="PROSITE" id="PS50865"/>
    </source>
</evidence>
<dbReference type="InterPro" id="IPR024119">
    <property type="entry name" value="TF_DEAF-1"/>
</dbReference>
<dbReference type="PANTHER" id="PTHR10237">
    <property type="entry name" value="DEFORMED EPIDERMAL AUTOREGULATORY FACTOR 1 HOMOLOG SUPPRESSIN"/>
    <property type="match status" value="1"/>
</dbReference>
<dbReference type="GO" id="GO:0000981">
    <property type="term" value="F:DNA-binding transcription factor activity, RNA polymerase II-specific"/>
    <property type="evidence" value="ECO:0007669"/>
    <property type="project" value="TreeGrafter"/>
</dbReference>